<reference evidence="1 2" key="1">
    <citation type="submission" date="2022-08" db="EMBL/GenBank/DDBJ databases">
        <title>YIM 101645 draft genome.</title>
        <authorList>
            <person name="Chen X."/>
        </authorList>
    </citation>
    <scope>NUCLEOTIDE SEQUENCE [LARGE SCALE GENOMIC DNA]</scope>
    <source>
        <strain evidence="1 2">YIM 101645</strain>
    </source>
</reference>
<gene>
    <name evidence="1" type="ORF">NYP18_12095</name>
</gene>
<protein>
    <submittedName>
        <fullName evidence="1">Uncharacterized protein</fullName>
    </submittedName>
</protein>
<organism evidence="1 2">
    <name type="scientific">Corynebacterium lemuris</name>
    <dbReference type="NCBI Taxonomy" id="1859292"/>
    <lineage>
        <taxon>Bacteria</taxon>
        <taxon>Bacillati</taxon>
        <taxon>Actinomycetota</taxon>
        <taxon>Actinomycetes</taxon>
        <taxon>Mycobacteriales</taxon>
        <taxon>Corynebacteriaceae</taxon>
        <taxon>Corynebacterium</taxon>
    </lineage>
</organism>
<evidence type="ECO:0000313" key="2">
    <source>
        <dbReference type="Proteomes" id="UP001205965"/>
    </source>
</evidence>
<comment type="caution">
    <text evidence="1">The sequence shown here is derived from an EMBL/GenBank/DDBJ whole genome shotgun (WGS) entry which is preliminary data.</text>
</comment>
<dbReference type="EMBL" id="JANWTC010000010">
    <property type="protein sequence ID" value="MCS5480393.1"/>
    <property type="molecule type" value="Genomic_DNA"/>
</dbReference>
<evidence type="ECO:0000313" key="1">
    <source>
        <dbReference type="EMBL" id="MCS5480393.1"/>
    </source>
</evidence>
<name>A0ABT2G105_9CORY</name>
<dbReference type="RefSeq" id="WP_259428463.1">
    <property type="nucleotide sequence ID" value="NZ_JANWTC010000010.1"/>
</dbReference>
<proteinExistence type="predicted"/>
<dbReference type="Proteomes" id="UP001205965">
    <property type="component" value="Unassembled WGS sequence"/>
</dbReference>
<keyword evidence="2" id="KW-1185">Reference proteome</keyword>
<accession>A0ABT2G105</accession>
<sequence length="112" mass="12751">MRNALSWCWMGGKDSHFLKEIPVATFLRLFLKPYNMVGPKGIDYKAFHIDPGMTTEKVEQMIADAAWDEEIVLRVVLRDLPFPVPFGFRKCDWSGWMVHPLPDPELSGGISG</sequence>